<dbReference type="PANTHER" id="PTHR31323:SF14">
    <property type="entry name" value="MECHANOSENSITIVE ION CHANNEL PROTEIN MSY2"/>
    <property type="match status" value="1"/>
</dbReference>
<feature type="domain" description="Mechanosensitive ion channel protein Msy1/2-like transmembrane" evidence="3">
    <location>
        <begin position="55"/>
        <end position="220"/>
    </location>
</feature>
<feature type="transmembrane region" description="Helical" evidence="2">
    <location>
        <begin position="105"/>
        <end position="130"/>
    </location>
</feature>
<dbReference type="GO" id="GO:0006874">
    <property type="term" value="P:intracellular calcium ion homeostasis"/>
    <property type="evidence" value="ECO:0007669"/>
    <property type="project" value="TreeGrafter"/>
</dbReference>
<dbReference type="Pfam" id="PF25886">
    <property type="entry name" value="Msy1"/>
    <property type="match status" value="1"/>
</dbReference>
<dbReference type="InterPro" id="IPR058650">
    <property type="entry name" value="Msy1/2-like"/>
</dbReference>
<accession>A0AAN6SQM0</accession>
<name>A0AAN6SQM0_9PEZI</name>
<keyword evidence="5" id="KW-1185">Reference proteome</keyword>
<evidence type="ECO:0000259" key="3">
    <source>
        <dbReference type="Pfam" id="PF25886"/>
    </source>
</evidence>
<feature type="region of interest" description="Disordered" evidence="1">
    <location>
        <begin position="732"/>
        <end position="772"/>
    </location>
</feature>
<dbReference type="Proteomes" id="UP001303115">
    <property type="component" value="Unassembled WGS sequence"/>
</dbReference>
<evidence type="ECO:0000313" key="5">
    <source>
        <dbReference type="Proteomes" id="UP001303115"/>
    </source>
</evidence>
<dbReference type="EMBL" id="MU854426">
    <property type="protein sequence ID" value="KAK4038541.1"/>
    <property type="molecule type" value="Genomic_DNA"/>
</dbReference>
<proteinExistence type="predicted"/>
<sequence>MDPGQQHSDALGNAPLLNELKADPYSTTSQTQQQGPGRTDYRTANGRYRSYLLRSLYGPLKFVLVFGVISVLLAIPVMVINDDEVTAKAELGDIDAFMAQQTRQVVYYIFGWLLLSWLGLAVCFALGTILPYVNPAHMRYWRILRTLRRPICIVGLVTFSYIGFVALIYLNRDNLAVSYDVPPDELGWIDIIEDFLQQGTLWAWFYFAEKMGILYITIHYHSRSDLGRIARSKDMQNALIALYEASTYLYPVGAAEFTEEDMMIGNATGQEHGEYRIRATRYLSRLGIDTYDLTSFFGNFLSSDPDSHWLRPASTYAVVERAIANPKSAEALGRRIWMSLVPVGKETLTAQDIAEVLGPFRKEEAEGYFKTLDEGELGDIRLDEMEWTVAEAGRIRHNIYKGMHAADHCINTFDWVVLASLAGVMVYFILVFWVPALKDIQETIKILGFGLAFAIGRTLHHFLAGCIFILFDHPYDIGDRIELWSGQQANHSISLIVVRTSLLYTVFKRVDNWMELQAGNEFLQQCRIENVSRSGANRQAVAMTTDINTSFRDLQFLRGELEAFVKHPENKRDYMPTLALAITGVAELNKLELRCIFTHRSNWSSEPLRAARSMKFMCALVAAIRKVPLNRPDGATLGKAFNPAHYVMLSPDDAAKKAEETKAEEAGRRWDAKEKQAGYEPVIDLAGVGREAGVSDEEVVRRAVEEAETKRREEAEREAAELAARLSLAKMPAVPRKGPPPRGEVGGGLTTGFQLLGDSGSGGLRSLPHFKG</sequence>
<feature type="transmembrane region" description="Helical" evidence="2">
    <location>
        <begin position="151"/>
        <end position="170"/>
    </location>
</feature>
<comment type="caution">
    <text evidence="4">The sequence shown here is derived from an EMBL/GenBank/DDBJ whole genome shotgun (WGS) entry which is preliminary data.</text>
</comment>
<reference evidence="5" key="1">
    <citation type="journal article" date="2023" name="Mol. Phylogenet. Evol.">
        <title>Genome-scale phylogeny and comparative genomics of the fungal order Sordariales.</title>
        <authorList>
            <person name="Hensen N."/>
            <person name="Bonometti L."/>
            <person name="Westerberg I."/>
            <person name="Brannstrom I.O."/>
            <person name="Guillou S."/>
            <person name="Cros-Aarteil S."/>
            <person name="Calhoun S."/>
            <person name="Haridas S."/>
            <person name="Kuo A."/>
            <person name="Mondo S."/>
            <person name="Pangilinan J."/>
            <person name="Riley R."/>
            <person name="LaButti K."/>
            <person name="Andreopoulos B."/>
            <person name="Lipzen A."/>
            <person name="Chen C."/>
            <person name="Yan M."/>
            <person name="Daum C."/>
            <person name="Ng V."/>
            <person name="Clum A."/>
            <person name="Steindorff A."/>
            <person name="Ohm R.A."/>
            <person name="Martin F."/>
            <person name="Silar P."/>
            <person name="Natvig D.O."/>
            <person name="Lalanne C."/>
            <person name="Gautier V."/>
            <person name="Ament-Velasquez S.L."/>
            <person name="Kruys A."/>
            <person name="Hutchinson M.I."/>
            <person name="Powell A.J."/>
            <person name="Barry K."/>
            <person name="Miller A.N."/>
            <person name="Grigoriev I.V."/>
            <person name="Debuchy R."/>
            <person name="Gladieux P."/>
            <person name="Hiltunen Thoren M."/>
            <person name="Johannesson H."/>
        </authorList>
    </citation>
    <scope>NUCLEOTIDE SEQUENCE [LARGE SCALE GENOMIC DNA]</scope>
    <source>
        <strain evidence="5">CBS 284.82</strain>
    </source>
</reference>
<evidence type="ECO:0000256" key="2">
    <source>
        <dbReference type="SAM" id="Phobius"/>
    </source>
</evidence>
<keyword evidence="2" id="KW-1133">Transmembrane helix</keyword>
<feature type="transmembrane region" description="Helical" evidence="2">
    <location>
        <begin position="56"/>
        <end position="80"/>
    </location>
</feature>
<keyword evidence="2" id="KW-0812">Transmembrane</keyword>
<dbReference type="PANTHER" id="PTHR31323">
    <property type="entry name" value="MECHANOSENSITIVE ION CHANNEL PROTEIN MSY2"/>
    <property type="match status" value="1"/>
</dbReference>
<feature type="transmembrane region" description="Helical" evidence="2">
    <location>
        <begin position="415"/>
        <end position="434"/>
    </location>
</feature>
<organism evidence="4 5">
    <name type="scientific">Parachaetomium inaequale</name>
    <dbReference type="NCBI Taxonomy" id="2588326"/>
    <lineage>
        <taxon>Eukaryota</taxon>
        <taxon>Fungi</taxon>
        <taxon>Dikarya</taxon>
        <taxon>Ascomycota</taxon>
        <taxon>Pezizomycotina</taxon>
        <taxon>Sordariomycetes</taxon>
        <taxon>Sordariomycetidae</taxon>
        <taxon>Sordariales</taxon>
        <taxon>Chaetomiaceae</taxon>
        <taxon>Parachaetomium</taxon>
    </lineage>
</organism>
<evidence type="ECO:0000256" key="1">
    <source>
        <dbReference type="SAM" id="MobiDB-lite"/>
    </source>
</evidence>
<gene>
    <name evidence="4" type="ORF">C8A01DRAFT_47868</name>
</gene>
<keyword evidence="2" id="KW-0472">Membrane</keyword>
<protein>
    <submittedName>
        <fullName evidence="4">Mechanosensitive ion channel protein 8</fullName>
    </submittedName>
</protein>
<evidence type="ECO:0000313" key="4">
    <source>
        <dbReference type="EMBL" id="KAK4038541.1"/>
    </source>
</evidence>
<dbReference type="GO" id="GO:0005262">
    <property type="term" value="F:calcium channel activity"/>
    <property type="evidence" value="ECO:0007669"/>
    <property type="project" value="TreeGrafter"/>
</dbReference>
<dbReference type="AlphaFoldDB" id="A0AAN6SQM0"/>